<keyword evidence="2" id="KW-1185">Reference proteome</keyword>
<dbReference type="AlphaFoldDB" id="A0A2G1MH73"/>
<reference evidence="1 2" key="1">
    <citation type="submission" date="2017-08" db="EMBL/GenBank/DDBJ databases">
        <title>Draft Genome Sequence of Loktanella cinnabarina Strain XM1, Isolated from Coastal Surface Water.</title>
        <authorList>
            <person name="Ma R."/>
            <person name="Wang J."/>
            <person name="Wang Q."/>
            <person name="Ma Z."/>
            <person name="Li J."/>
            <person name="Chen L."/>
        </authorList>
    </citation>
    <scope>NUCLEOTIDE SEQUENCE [LARGE SCALE GENOMIC DNA]</scope>
    <source>
        <strain evidence="1 2">XM1</strain>
    </source>
</reference>
<dbReference type="OrthoDB" id="7950654at2"/>
<evidence type="ECO:0000313" key="2">
    <source>
        <dbReference type="Proteomes" id="UP000221860"/>
    </source>
</evidence>
<evidence type="ECO:0000313" key="1">
    <source>
        <dbReference type="EMBL" id="PHP28000.1"/>
    </source>
</evidence>
<protein>
    <recommendedName>
        <fullName evidence="3">DUF3168 domain-containing protein</fullName>
    </recommendedName>
</protein>
<accession>A0A2G1MH73</accession>
<dbReference type="EMBL" id="NQWH01000010">
    <property type="protein sequence ID" value="PHP28000.1"/>
    <property type="molecule type" value="Genomic_DNA"/>
</dbReference>
<organism evidence="1 2">
    <name type="scientific">Limimaricola cinnabarinus</name>
    <dbReference type="NCBI Taxonomy" id="1125964"/>
    <lineage>
        <taxon>Bacteria</taxon>
        <taxon>Pseudomonadati</taxon>
        <taxon>Pseudomonadota</taxon>
        <taxon>Alphaproteobacteria</taxon>
        <taxon>Rhodobacterales</taxon>
        <taxon>Paracoccaceae</taxon>
        <taxon>Limimaricola</taxon>
    </lineage>
</organism>
<evidence type="ECO:0008006" key="3">
    <source>
        <dbReference type="Google" id="ProtNLM"/>
    </source>
</evidence>
<name>A0A2G1MH73_9RHOB</name>
<dbReference type="InterPro" id="IPR021508">
    <property type="entry name" value="Gp17-like"/>
</dbReference>
<proteinExistence type="predicted"/>
<gene>
    <name evidence="1" type="ORF">CJ301_08425</name>
</gene>
<comment type="caution">
    <text evidence="1">The sequence shown here is derived from an EMBL/GenBank/DDBJ whole genome shotgun (WGS) entry which is preliminary data.</text>
</comment>
<sequence length="129" mass="13900">MEQAFRALLLANAGVTALAGSRVDFGEASDTSGPYVVLWVIGDAGGHTLTGSDGLSRGRIQADCYALGYPEAKRLSRAVRSALDAHRGGGFRGIFHDATREDREGGGNETKRPYRISLDFLIHWRADHA</sequence>
<dbReference type="Pfam" id="PF11367">
    <property type="entry name" value="Tail_completion_gp17"/>
    <property type="match status" value="1"/>
</dbReference>
<dbReference type="Proteomes" id="UP000221860">
    <property type="component" value="Unassembled WGS sequence"/>
</dbReference>
<dbReference type="RefSeq" id="WP_099276281.1">
    <property type="nucleotide sequence ID" value="NZ_KZ304956.1"/>
</dbReference>